<gene>
    <name evidence="2" type="ORF">WR25_12596</name>
</gene>
<dbReference type="EMBL" id="LIAE01008056">
    <property type="protein sequence ID" value="PAV75597.1"/>
    <property type="molecule type" value="Genomic_DNA"/>
</dbReference>
<name>A0A2A2KP37_9BILA</name>
<organism evidence="2 3">
    <name type="scientific">Diploscapter pachys</name>
    <dbReference type="NCBI Taxonomy" id="2018661"/>
    <lineage>
        <taxon>Eukaryota</taxon>
        <taxon>Metazoa</taxon>
        <taxon>Ecdysozoa</taxon>
        <taxon>Nematoda</taxon>
        <taxon>Chromadorea</taxon>
        <taxon>Rhabditida</taxon>
        <taxon>Rhabditina</taxon>
        <taxon>Rhabditomorpha</taxon>
        <taxon>Rhabditoidea</taxon>
        <taxon>Rhabditidae</taxon>
        <taxon>Diploscapter</taxon>
    </lineage>
</organism>
<dbReference type="Proteomes" id="UP000218231">
    <property type="component" value="Unassembled WGS sequence"/>
</dbReference>
<dbReference type="OrthoDB" id="5825164at2759"/>
<dbReference type="AlphaFoldDB" id="A0A2A2KP37"/>
<sequence length="130" mass="14796">MQAFCFLCELICYFFLEPEVENKWMKFVLSTMTFVSLHFVDGLITVSFNREFRMLLPCYNQNNAIQTSYPSRGTYPRRTGANSAAIDGVTQSGGQSSKAADYDSHMIYGAHPRDIQKTPSKNNRIFLIST</sequence>
<evidence type="ECO:0000259" key="1">
    <source>
        <dbReference type="Pfam" id="PF10328"/>
    </source>
</evidence>
<evidence type="ECO:0000313" key="2">
    <source>
        <dbReference type="EMBL" id="PAV75597.1"/>
    </source>
</evidence>
<comment type="caution">
    <text evidence="2">The sequence shown here is derived from an EMBL/GenBank/DDBJ whole genome shotgun (WGS) entry which is preliminary data.</text>
</comment>
<dbReference type="PANTHER" id="PTHR23017:SF44">
    <property type="entry name" value="G-PROTEIN COUPLED RECEPTORS FAMILY 1 PROFILE DOMAIN-CONTAINING PROTEIN"/>
    <property type="match status" value="1"/>
</dbReference>
<proteinExistence type="predicted"/>
<reference evidence="2 3" key="1">
    <citation type="journal article" date="2017" name="Curr. Biol.">
        <title>Genome architecture and evolution of a unichromosomal asexual nematode.</title>
        <authorList>
            <person name="Fradin H."/>
            <person name="Zegar C."/>
            <person name="Gutwein M."/>
            <person name="Lucas J."/>
            <person name="Kovtun M."/>
            <person name="Corcoran D."/>
            <person name="Baugh L.R."/>
            <person name="Kiontke K."/>
            <person name="Gunsalus K."/>
            <person name="Fitch D.H."/>
            <person name="Piano F."/>
        </authorList>
    </citation>
    <scope>NUCLEOTIDE SEQUENCE [LARGE SCALE GENOMIC DNA]</scope>
    <source>
        <strain evidence="2">PF1309</strain>
    </source>
</reference>
<protein>
    <recommendedName>
        <fullName evidence="1">7TM GPCR serpentine receptor class x (Srx) domain-containing protein</fullName>
    </recommendedName>
</protein>
<keyword evidence="3" id="KW-1185">Reference proteome</keyword>
<feature type="domain" description="7TM GPCR serpentine receptor class x (Srx)" evidence="1">
    <location>
        <begin position="1"/>
        <end position="49"/>
    </location>
</feature>
<dbReference type="PANTHER" id="PTHR23017">
    <property type="entry name" value="SERPENTINE RECEPTOR, CLASS X"/>
    <property type="match status" value="1"/>
</dbReference>
<dbReference type="InterPro" id="IPR019430">
    <property type="entry name" value="7TM_GPCR_serpentine_rcpt_Srx"/>
</dbReference>
<accession>A0A2A2KP37</accession>
<dbReference type="Pfam" id="PF10328">
    <property type="entry name" value="7TM_GPCR_Srx"/>
    <property type="match status" value="1"/>
</dbReference>
<evidence type="ECO:0000313" key="3">
    <source>
        <dbReference type="Proteomes" id="UP000218231"/>
    </source>
</evidence>